<dbReference type="CDD" id="cd10747">
    <property type="entry name" value="DnaJ_C"/>
    <property type="match status" value="1"/>
</dbReference>
<dbReference type="PANTHER" id="PTHR24078:SF522">
    <property type="entry name" value="DNAJ CHAPERONE C-TERMINAL DOMAIN-CONTAINING PROTEIN"/>
    <property type="match status" value="1"/>
</dbReference>
<dbReference type="FunFam" id="2.60.260.20:FF:000006">
    <property type="entry name" value="DnaJ subfamily B member 13"/>
    <property type="match status" value="1"/>
</dbReference>
<gene>
    <name evidence="4" type="ORF">ACJRO7_026672</name>
</gene>
<organism evidence="4 5">
    <name type="scientific">Eucalyptus globulus</name>
    <name type="common">Tasmanian blue gum</name>
    <dbReference type="NCBI Taxonomy" id="34317"/>
    <lineage>
        <taxon>Eukaryota</taxon>
        <taxon>Viridiplantae</taxon>
        <taxon>Streptophyta</taxon>
        <taxon>Embryophyta</taxon>
        <taxon>Tracheophyta</taxon>
        <taxon>Spermatophyta</taxon>
        <taxon>Magnoliopsida</taxon>
        <taxon>eudicotyledons</taxon>
        <taxon>Gunneridae</taxon>
        <taxon>Pentapetalae</taxon>
        <taxon>rosids</taxon>
        <taxon>malvids</taxon>
        <taxon>Myrtales</taxon>
        <taxon>Myrtaceae</taxon>
        <taxon>Myrtoideae</taxon>
        <taxon>Eucalypteae</taxon>
        <taxon>Eucalyptus</taxon>
    </lineage>
</organism>
<dbReference type="Proteomes" id="UP001634007">
    <property type="component" value="Unassembled WGS sequence"/>
</dbReference>
<comment type="caution">
    <text evidence="4">The sequence shown here is derived from an EMBL/GenBank/DDBJ whole genome shotgun (WGS) entry which is preliminary data.</text>
</comment>
<feature type="region of interest" description="Disordered" evidence="2">
    <location>
        <begin position="42"/>
        <end position="80"/>
    </location>
</feature>
<dbReference type="InterPro" id="IPR036869">
    <property type="entry name" value="J_dom_sf"/>
</dbReference>
<dbReference type="PANTHER" id="PTHR24078">
    <property type="entry name" value="DNAJ HOMOLOG SUBFAMILY C MEMBER"/>
    <property type="match status" value="1"/>
</dbReference>
<keyword evidence="5" id="KW-1185">Reference proteome</keyword>
<feature type="region of interest" description="Disordered" evidence="2">
    <location>
        <begin position="100"/>
        <end position="170"/>
    </location>
</feature>
<protein>
    <recommendedName>
        <fullName evidence="3">Chaperone DnaJ C-terminal domain-containing protein</fullName>
    </recommendedName>
</protein>
<name>A0ABD3JPT7_EUCGL</name>
<evidence type="ECO:0000256" key="1">
    <source>
        <dbReference type="ARBA" id="ARBA00023186"/>
    </source>
</evidence>
<feature type="compositionally biased region" description="Low complexity" evidence="2">
    <location>
        <begin position="110"/>
        <end position="135"/>
    </location>
</feature>
<proteinExistence type="predicted"/>
<dbReference type="SUPFAM" id="SSF46565">
    <property type="entry name" value="Chaperone J-domain"/>
    <property type="match status" value="1"/>
</dbReference>
<feature type="domain" description="Chaperone DnaJ C-terminal" evidence="3">
    <location>
        <begin position="176"/>
        <end position="333"/>
    </location>
</feature>
<dbReference type="SUPFAM" id="SSF49493">
    <property type="entry name" value="HSP40/DnaJ peptide-binding domain"/>
    <property type="match status" value="2"/>
</dbReference>
<evidence type="ECO:0000313" key="5">
    <source>
        <dbReference type="Proteomes" id="UP001634007"/>
    </source>
</evidence>
<dbReference type="InterPro" id="IPR002939">
    <property type="entry name" value="DnaJ_C"/>
</dbReference>
<dbReference type="Gene3D" id="2.60.260.20">
    <property type="entry name" value="Urease metallochaperone UreE, N-terminal domain"/>
    <property type="match status" value="2"/>
</dbReference>
<evidence type="ECO:0000259" key="3">
    <source>
        <dbReference type="Pfam" id="PF01556"/>
    </source>
</evidence>
<dbReference type="AlphaFoldDB" id="A0ABD3JPT7"/>
<dbReference type="InterPro" id="IPR008971">
    <property type="entry name" value="HSP40/DnaJ_pept-bd"/>
</dbReference>
<sequence>MGDPRSPTTDLSTLLGVNHKSSTGLFDISKAYKFLHLKWHTDKSPSNKTEAESDKSFDGKRSDERVTSSDDATTSGGSLHHNRSVDDSFFFRRSFLSKSTSRRSHTPNPSLSRTSSRINPSSSSSSSDFSTFLRSTSRKVGSETEAPATLSRNMSRKGSTPILFSHTAARRKPAPIEKKLECTLEELCHGSVKKVKIKRDVISDTGIIQEEETLKINVKPGWKKGTKISFEGKGDQKPGYLPADVVFSIEEKRHRLFKRRGDNLEIAVEIPLVQALAGCTLSVPLLGGEEMKVPFDEVIFPGYEKAIPGQGMPNPKEDGKRGDLRLKFYVEFPDELDDEQRSEISSILEGCCYT</sequence>
<dbReference type="Gene3D" id="1.10.287.110">
    <property type="entry name" value="DnaJ domain"/>
    <property type="match status" value="1"/>
</dbReference>
<evidence type="ECO:0000313" key="4">
    <source>
        <dbReference type="EMBL" id="KAL3729580.1"/>
    </source>
</evidence>
<dbReference type="FunFam" id="2.60.260.20:FF:000015">
    <property type="entry name" value="Heat shock protein 40"/>
    <property type="match status" value="1"/>
</dbReference>
<keyword evidence="1" id="KW-0143">Chaperone</keyword>
<feature type="compositionally biased region" description="Basic and acidic residues" evidence="2">
    <location>
        <begin position="42"/>
        <end position="68"/>
    </location>
</feature>
<accession>A0ABD3JPT7</accession>
<feature type="compositionally biased region" description="Low complexity" evidence="2">
    <location>
        <begin position="69"/>
        <end position="78"/>
    </location>
</feature>
<evidence type="ECO:0000256" key="2">
    <source>
        <dbReference type="SAM" id="MobiDB-lite"/>
    </source>
</evidence>
<reference evidence="4 5" key="1">
    <citation type="submission" date="2024-11" db="EMBL/GenBank/DDBJ databases">
        <title>Chromosome-level genome assembly of Eucalyptus globulus Labill. provides insights into its genome evolution.</title>
        <authorList>
            <person name="Li X."/>
        </authorList>
    </citation>
    <scope>NUCLEOTIDE SEQUENCE [LARGE SCALE GENOMIC DNA]</scope>
    <source>
        <strain evidence="4">CL2024</strain>
        <tissue evidence="4">Fresh tender leaves</tissue>
    </source>
</reference>
<dbReference type="Pfam" id="PF01556">
    <property type="entry name" value="DnaJ_C"/>
    <property type="match status" value="1"/>
</dbReference>
<dbReference type="InterPro" id="IPR051339">
    <property type="entry name" value="DnaJ_subfamily_B"/>
</dbReference>
<dbReference type="EMBL" id="JBJKBG010000007">
    <property type="protein sequence ID" value="KAL3729580.1"/>
    <property type="molecule type" value="Genomic_DNA"/>
</dbReference>